<comment type="caution">
    <text evidence="2">The sequence shown here is derived from an EMBL/GenBank/DDBJ whole genome shotgun (WGS) entry which is preliminary data.</text>
</comment>
<evidence type="ECO:0000313" key="2">
    <source>
        <dbReference type="EMBL" id="GLK67017.1"/>
    </source>
</evidence>
<evidence type="ECO:0000256" key="1">
    <source>
        <dbReference type="SAM" id="MobiDB-lite"/>
    </source>
</evidence>
<dbReference type="Gene3D" id="1.20.1270.210">
    <property type="match status" value="1"/>
</dbReference>
<accession>A0A9W6MUJ7</accession>
<dbReference type="Pfam" id="PF04860">
    <property type="entry name" value="Phage_portal"/>
    <property type="match status" value="1"/>
</dbReference>
<proteinExistence type="predicted"/>
<dbReference type="InterPro" id="IPR006944">
    <property type="entry name" value="Phage/GTA_portal"/>
</dbReference>
<dbReference type="InterPro" id="IPR006427">
    <property type="entry name" value="Portal_HK97"/>
</dbReference>
<gene>
    <name evidence="2" type="ORF">GCM10008179_06550</name>
</gene>
<dbReference type="Gene3D" id="3.30.1120.70">
    <property type="match status" value="1"/>
</dbReference>
<name>A0A9W6MUJ7_9HYPH</name>
<dbReference type="EMBL" id="BSFI01000003">
    <property type="protein sequence ID" value="GLK67017.1"/>
    <property type="molecule type" value="Genomic_DNA"/>
</dbReference>
<organism evidence="2 3">
    <name type="scientific">Hansschlegelia plantiphila</name>
    <dbReference type="NCBI Taxonomy" id="374655"/>
    <lineage>
        <taxon>Bacteria</taxon>
        <taxon>Pseudomonadati</taxon>
        <taxon>Pseudomonadota</taxon>
        <taxon>Alphaproteobacteria</taxon>
        <taxon>Hyphomicrobiales</taxon>
        <taxon>Methylopilaceae</taxon>
        <taxon>Hansschlegelia</taxon>
    </lineage>
</organism>
<protein>
    <submittedName>
        <fullName evidence="2">Portal protein</fullName>
    </submittedName>
</protein>
<feature type="compositionally biased region" description="Basic and acidic residues" evidence="1">
    <location>
        <begin position="416"/>
        <end position="427"/>
    </location>
</feature>
<dbReference type="AlphaFoldDB" id="A0A9W6MUJ7"/>
<reference evidence="2" key="2">
    <citation type="submission" date="2023-01" db="EMBL/GenBank/DDBJ databases">
        <authorList>
            <person name="Sun Q."/>
            <person name="Evtushenko L."/>
        </authorList>
    </citation>
    <scope>NUCLEOTIDE SEQUENCE</scope>
    <source>
        <strain evidence="2">VKM B-2347</strain>
    </source>
</reference>
<dbReference type="Proteomes" id="UP001143372">
    <property type="component" value="Unassembled WGS sequence"/>
</dbReference>
<feature type="compositionally biased region" description="Polar residues" evidence="1">
    <location>
        <begin position="394"/>
        <end position="404"/>
    </location>
</feature>
<sequence>MGLFSAMLAANPREEAPFVETWSPNSDEILGAIGPESRAGRRVTPDIAMQFSAVYACVNLLAKTIASLPLRMYRTDRATGKSFEAPEHPLNDLLEFGPNRWQTAWDFWAMLVMHLLLRGNAYAEIIAGPRGFADRLEPIHPDRVAVERLDDGSLRYRINDYKGRTRFLLQDEILHIRTSIAPGLVGISPIAYARETIGLALATEEHGARLFSNGARPSGVVTVPKTMSDPAFERFKKEWTGLYSGLQNSSKTPILEDGAKFEAISLTAEDAQFLATRQHQIAEMCRWYDVPPVMLHHMTGTSVWGTGVEALMLAFVRNNLNPWLACITQAVRRDLILAPQIYSARFDIESLQRGDSKAQAEFFSRLVLNGILTRNEARDALGYNPLAGLDEPLTPTNTTTSDNLPGNGGGGSSAAHGDDAGDVHADAPDTSEEIAA</sequence>
<reference evidence="2" key="1">
    <citation type="journal article" date="2014" name="Int. J. Syst. Evol. Microbiol.">
        <title>Complete genome sequence of Corynebacterium casei LMG S-19264T (=DSM 44701T), isolated from a smear-ripened cheese.</title>
        <authorList>
            <consortium name="US DOE Joint Genome Institute (JGI-PGF)"/>
            <person name="Walter F."/>
            <person name="Albersmeier A."/>
            <person name="Kalinowski J."/>
            <person name="Ruckert C."/>
        </authorList>
    </citation>
    <scope>NUCLEOTIDE SEQUENCE</scope>
    <source>
        <strain evidence="2">VKM B-2347</strain>
    </source>
</reference>
<dbReference type="Gene3D" id="3.40.140.120">
    <property type="match status" value="1"/>
</dbReference>
<evidence type="ECO:0000313" key="3">
    <source>
        <dbReference type="Proteomes" id="UP001143372"/>
    </source>
</evidence>
<keyword evidence="3" id="KW-1185">Reference proteome</keyword>
<dbReference type="NCBIfam" id="TIGR01537">
    <property type="entry name" value="portal_HK97"/>
    <property type="match status" value="1"/>
</dbReference>
<feature type="region of interest" description="Disordered" evidence="1">
    <location>
        <begin position="388"/>
        <end position="436"/>
    </location>
</feature>
<dbReference type="RefSeq" id="WP_271167285.1">
    <property type="nucleotide sequence ID" value="NZ_BSFI01000003.1"/>
</dbReference>